<dbReference type="PROSITE" id="PS00606">
    <property type="entry name" value="KS3_1"/>
    <property type="match status" value="1"/>
</dbReference>
<dbReference type="InterPro" id="IPR020845">
    <property type="entry name" value="AMP-binding_CS"/>
</dbReference>
<feature type="region of interest" description="C-terminal hotdog fold" evidence="9">
    <location>
        <begin position="4403"/>
        <end position="4543"/>
    </location>
</feature>
<dbReference type="InterPro" id="IPR020841">
    <property type="entry name" value="PKS_Beta-ketoAc_synthase_dom"/>
</dbReference>
<evidence type="ECO:0000256" key="2">
    <source>
        <dbReference type="ARBA" id="ARBA00004792"/>
    </source>
</evidence>
<comment type="pathway">
    <text evidence="2">Antibiotic biosynthesis.</text>
</comment>
<feature type="domain" description="PKS/mFAS DH" evidence="13">
    <location>
        <begin position="4272"/>
        <end position="4543"/>
    </location>
</feature>
<dbReference type="CDD" id="cd00833">
    <property type="entry name" value="PKS"/>
    <property type="match status" value="5"/>
</dbReference>
<dbReference type="Pfam" id="PF23024">
    <property type="entry name" value="AMP-dom_DIP2-like"/>
    <property type="match status" value="1"/>
</dbReference>
<evidence type="ECO:0000259" key="13">
    <source>
        <dbReference type="PROSITE" id="PS52019"/>
    </source>
</evidence>
<evidence type="ECO:0000256" key="4">
    <source>
        <dbReference type="ARBA" id="ARBA00022490"/>
    </source>
</evidence>
<dbReference type="InterPro" id="IPR049552">
    <property type="entry name" value="PKS_DH_N"/>
</dbReference>
<dbReference type="GO" id="GO:0071770">
    <property type="term" value="P:DIM/DIP cell wall layer assembly"/>
    <property type="evidence" value="ECO:0007669"/>
    <property type="project" value="TreeGrafter"/>
</dbReference>
<comment type="subcellular location">
    <subcellularLocation>
        <location evidence="1">Cytoplasm</location>
    </subcellularLocation>
</comment>
<dbReference type="GO" id="GO:0006633">
    <property type="term" value="P:fatty acid biosynthetic process"/>
    <property type="evidence" value="ECO:0007669"/>
    <property type="project" value="InterPro"/>
</dbReference>
<dbReference type="GO" id="GO:0031177">
    <property type="term" value="F:phosphopantetheine binding"/>
    <property type="evidence" value="ECO:0007669"/>
    <property type="project" value="InterPro"/>
</dbReference>
<evidence type="ECO:0000256" key="6">
    <source>
        <dbReference type="ARBA" id="ARBA00022679"/>
    </source>
</evidence>
<dbReference type="SMART" id="SM00823">
    <property type="entry name" value="PKS_PP"/>
    <property type="match status" value="5"/>
</dbReference>
<feature type="domain" description="Ketosynthase family 3 (KS3)" evidence="12">
    <location>
        <begin position="6573"/>
        <end position="7006"/>
    </location>
</feature>
<dbReference type="Pfam" id="PF08659">
    <property type="entry name" value="KR"/>
    <property type="match status" value="5"/>
</dbReference>
<dbReference type="InterPro" id="IPR057326">
    <property type="entry name" value="KR_dom"/>
</dbReference>
<feature type="active site" description="Proton donor; for dehydratase activity" evidence="9">
    <location>
        <position position="3006"/>
    </location>
</feature>
<dbReference type="SMART" id="SM00825">
    <property type="entry name" value="PKS_KS"/>
    <property type="match status" value="5"/>
</dbReference>
<dbReference type="PROSITE" id="PS52019">
    <property type="entry name" value="PKS_MFAS_DH"/>
    <property type="match status" value="5"/>
</dbReference>
<dbReference type="Pfam" id="PF02801">
    <property type="entry name" value="Ketoacyl-synt_C"/>
    <property type="match status" value="5"/>
</dbReference>
<feature type="domain" description="Carrier" evidence="11">
    <location>
        <begin position="3528"/>
        <end position="3604"/>
    </location>
</feature>
<feature type="domain" description="Carrier" evidence="11">
    <location>
        <begin position="6442"/>
        <end position="6515"/>
    </location>
</feature>
<feature type="domain" description="Ketosynthase family 3 (KS3)" evidence="12">
    <location>
        <begin position="2190"/>
        <end position="2629"/>
    </location>
</feature>
<dbReference type="Gene3D" id="1.10.1200.10">
    <property type="entry name" value="ACP-like"/>
    <property type="match status" value="5"/>
</dbReference>
<feature type="domain" description="Ketosynthase family 3 (KS3)" evidence="12">
    <location>
        <begin position="3660"/>
        <end position="4093"/>
    </location>
</feature>
<dbReference type="GO" id="GO:0004312">
    <property type="term" value="F:fatty acid synthase activity"/>
    <property type="evidence" value="ECO:0007669"/>
    <property type="project" value="TreeGrafter"/>
</dbReference>
<feature type="active site" description="Proton acceptor; for dehydratase activity" evidence="9">
    <location>
        <position position="2848"/>
    </location>
</feature>
<dbReference type="Pfam" id="PF00109">
    <property type="entry name" value="ketoacyl-synt"/>
    <property type="match status" value="5"/>
</dbReference>
<dbReference type="InterPro" id="IPR013968">
    <property type="entry name" value="PKS_KR"/>
</dbReference>
<dbReference type="InterPro" id="IPR014031">
    <property type="entry name" value="Ketoacyl_synth_C"/>
</dbReference>
<dbReference type="InterPro" id="IPR036736">
    <property type="entry name" value="ACP-like_sf"/>
</dbReference>
<feature type="domain" description="Carrier" evidence="11">
    <location>
        <begin position="587"/>
        <end position="665"/>
    </location>
</feature>
<feature type="region of interest" description="N-terminal hotdog fold" evidence="9">
    <location>
        <begin position="1315"/>
        <end position="1441"/>
    </location>
</feature>
<dbReference type="Pfam" id="PF21089">
    <property type="entry name" value="PKS_DH_N"/>
    <property type="match status" value="5"/>
</dbReference>
<evidence type="ECO:0000256" key="8">
    <source>
        <dbReference type="ARBA" id="ARBA00054155"/>
    </source>
</evidence>
<dbReference type="Gene3D" id="1.10.1240.100">
    <property type="match status" value="5"/>
</dbReference>
<feature type="active site" description="Proton donor; for dehydratase activity" evidence="9">
    <location>
        <position position="4459"/>
    </location>
</feature>
<dbReference type="EMBL" id="MDJD01000007">
    <property type="protein sequence ID" value="OEK09351.1"/>
    <property type="molecule type" value="Genomic_DNA"/>
</dbReference>
<feature type="active site" description="Proton donor; for dehydratase activity" evidence="9">
    <location>
        <position position="7375"/>
    </location>
</feature>
<evidence type="ECO:0000313" key="15">
    <source>
        <dbReference type="Proteomes" id="UP000095713"/>
    </source>
</evidence>
<dbReference type="GO" id="GO:0005886">
    <property type="term" value="C:plasma membrane"/>
    <property type="evidence" value="ECO:0007669"/>
    <property type="project" value="TreeGrafter"/>
</dbReference>
<feature type="active site" description="Proton acceptor; for dehydratase activity" evidence="9">
    <location>
        <position position="4301"/>
    </location>
</feature>
<keyword evidence="5" id="KW-0597">Phosphoprotein</keyword>
<comment type="caution">
    <text evidence="14">The sequence shown here is derived from an EMBL/GenBank/DDBJ whole genome shotgun (WGS) entry which is preliminary data.</text>
</comment>
<dbReference type="FunFam" id="3.40.47.10:FF:000019">
    <property type="entry name" value="Polyketide synthase type I"/>
    <property type="match status" value="4"/>
</dbReference>
<feature type="domain" description="Ketosynthase family 3 (KS3)" evidence="12">
    <location>
        <begin position="5115"/>
        <end position="5548"/>
    </location>
</feature>
<dbReference type="InterPro" id="IPR042099">
    <property type="entry name" value="ANL_N_sf"/>
</dbReference>
<feature type="active site" description="Proton acceptor; for dehydratase activity" evidence="9">
    <location>
        <position position="1344"/>
    </location>
</feature>
<dbReference type="PROSITE" id="PS00012">
    <property type="entry name" value="PHOSPHOPANTETHEINE"/>
    <property type="match status" value="1"/>
</dbReference>
<keyword evidence="10" id="KW-0175">Coiled coil</keyword>
<evidence type="ECO:0000256" key="10">
    <source>
        <dbReference type="SAM" id="Coils"/>
    </source>
</evidence>
<comment type="function">
    <text evidence="8">Involved in production of the polyketide antibiotic thailandamide.</text>
</comment>
<keyword evidence="15" id="KW-1185">Reference proteome</keyword>
<feature type="domain" description="PKS/mFAS DH" evidence="13">
    <location>
        <begin position="1315"/>
        <end position="1600"/>
    </location>
</feature>
<dbReference type="InterPro" id="IPR050091">
    <property type="entry name" value="PKS_NRPS_Biosynth_Enz"/>
</dbReference>
<reference evidence="14 15" key="1">
    <citation type="submission" date="2016-05" db="EMBL/GenBank/DDBJ databases">
        <title>Draft Genome Sequence of Algibacter sp. Strain SK-16 Isolated from the Surface Water of Aburatsubo Inlet.</title>
        <authorList>
            <person name="Wong S.-K."/>
            <person name="Yoshizawa S."/>
            <person name="Nakajima Y."/>
            <person name="Ogura Y."/>
            <person name="Tetsuya H."/>
            <person name="Hamasaki K."/>
        </authorList>
    </citation>
    <scope>NUCLEOTIDE SEQUENCE [LARGE SCALE GENOMIC DNA]</scope>
    <source>
        <strain evidence="14 15">SK-16</strain>
    </source>
</reference>
<dbReference type="Pfam" id="PF00550">
    <property type="entry name" value="PP-binding"/>
    <property type="match status" value="5"/>
</dbReference>
<dbReference type="GO" id="GO:0005737">
    <property type="term" value="C:cytoplasm"/>
    <property type="evidence" value="ECO:0007669"/>
    <property type="project" value="UniProtKB-SubCell"/>
</dbReference>
<dbReference type="InterPro" id="IPR018201">
    <property type="entry name" value="Ketoacyl_synth_AS"/>
</dbReference>
<feature type="active site" description="Proton acceptor; for dehydratase activity" evidence="9">
    <location>
        <position position="5756"/>
    </location>
</feature>
<keyword evidence="6" id="KW-0808">Transferase</keyword>
<feature type="domain" description="PKS/mFAS DH" evidence="13">
    <location>
        <begin position="5727"/>
        <end position="5999"/>
    </location>
</feature>
<evidence type="ECO:0000256" key="1">
    <source>
        <dbReference type="ARBA" id="ARBA00004496"/>
    </source>
</evidence>
<dbReference type="PANTHER" id="PTHR43775:SF37">
    <property type="entry name" value="SI:DKEY-61P9.11"/>
    <property type="match status" value="1"/>
</dbReference>
<feature type="region of interest" description="C-terminal hotdog fold" evidence="9">
    <location>
        <begin position="5858"/>
        <end position="5999"/>
    </location>
</feature>
<dbReference type="PROSITE" id="PS50075">
    <property type="entry name" value="CARRIER"/>
    <property type="match status" value="4"/>
</dbReference>
<dbReference type="InterPro" id="IPR006162">
    <property type="entry name" value="Ppantetheine_attach_site"/>
</dbReference>
<dbReference type="SUPFAM" id="SSF51735">
    <property type="entry name" value="NAD(P)-binding Rossmann-fold domains"/>
    <property type="match status" value="5"/>
</dbReference>
<dbReference type="Gene3D" id="3.10.129.110">
    <property type="entry name" value="Polyketide synthase dehydratase"/>
    <property type="match status" value="5"/>
</dbReference>
<dbReference type="InterPro" id="IPR000873">
    <property type="entry name" value="AMP-dep_synth/lig_dom"/>
</dbReference>
<feature type="domain" description="Carrier" evidence="11">
    <location>
        <begin position="4986"/>
        <end position="5059"/>
    </location>
</feature>
<keyword evidence="3" id="KW-0596">Phosphopantetheine</keyword>
<name>A0A1E5TDB6_9FLAO</name>
<evidence type="ECO:0000313" key="14">
    <source>
        <dbReference type="EMBL" id="OEK09351.1"/>
    </source>
</evidence>
<dbReference type="InterPro" id="IPR020807">
    <property type="entry name" value="PKS_DH"/>
</dbReference>
<dbReference type="InterPro" id="IPR049900">
    <property type="entry name" value="PKS_mFAS_DH"/>
</dbReference>
<dbReference type="Gene3D" id="3.30.300.30">
    <property type="match status" value="1"/>
</dbReference>
<dbReference type="InterPro" id="IPR009081">
    <property type="entry name" value="PP-bd_ACP"/>
</dbReference>
<dbReference type="SUPFAM" id="SSF53901">
    <property type="entry name" value="Thiolase-like"/>
    <property type="match status" value="5"/>
</dbReference>
<gene>
    <name evidence="14" type="ORF">A8C32_11565</name>
</gene>
<dbReference type="Gene3D" id="3.40.50.12780">
    <property type="entry name" value="N-terminal domain of ligase-like"/>
    <property type="match status" value="1"/>
</dbReference>
<dbReference type="InterPro" id="IPR042104">
    <property type="entry name" value="PKS_dehydratase_sf"/>
</dbReference>
<dbReference type="Pfam" id="PF14765">
    <property type="entry name" value="PS-DH"/>
    <property type="match status" value="5"/>
</dbReference>
<dbReference type="OrthoDB" id="1230081at2"/>
<dbReference type="Proteomes" id="UP000095713">
    <property type="component" value="Unassembled WGS sequence"/>
</dbReference>
<evidence type="ECO:0008006" key="16">
    <source>
        <dbReference type="Google" id="ProtNLM"/>
    </source>
</evidence>
<dbReference type="SMART" id="SM00826">
    <property type="entry name" value="PKS_DH"/>
    <property type="match status" value="5"/>
</dbReference>
<dbReference type="InterPro" id="IPR049551">
    <property type="entry name" value="PKS_DH_C"/>
</dbReference>
<dbReference type="InterPro" id="IPR016039">
    <property type="entry name" value="Thiolase-like"/>
</dbReference>
<sequence>MTHNIKRPFTSSIFYKNLSKKYTDKKLFTFQDDNNNLTYLTGETLVKKIVLVSSILQKLLQPQNKVIILLPQGMEYISSLLACFHANVTAIPTALVSIDGGVNIKDKILPIFQDSDAKCIITDTNFKKLLEENSDFANTSILCVDELEEGNIEFEKPRKSNLEDIALLLYTSGSTSKPKGVMLTQSNIMSQAMQGVEQWDIQEESCIVSWMPQFHSFGLFFNFITPLLKGASSVILPPDSFVSNPYKWFEIISKYQATHTAAPNFAFDYCCSSIDVTNLKGISLSSLKGIICGGEPVRKETYENFVKKFKVLGLKNNMFCPHYGMSEVGSVTTKRPTDKIGFLSLDIPSLKKGVIKLSDKNNISKSVSSCGIINEDVKILCVNPETNKTCQPDEVGEIWIKSPSVGKGYLNQLEETKKIFNRTIEGSKEMGFFRTGDLGFIQENHLYIIGREKEVMIINGKNYHPVDIEWVIKNKLPDLMLPLCVFSCELDQQEKIIIVQETEALNLTEYKNLSQEVLNCVAEAYMLEVYEVNLVKKGTIPKTGSGKIQRKNCRNLYKENKLSPLYNYQTGTVQKEAVKPVSLNYQDFENEILKKLKDDVFSNVLDIESTKIENKISFGELGFDSIKYIKVSRKIEEEFNIKFEPVMFFKHRTIDKLAQYLSTQIERPDVSNIQQPEEEKTYHKVNTKQEDTNIAVIGISCNFPGEATNPELFWENIVNKKDCISAISQSRPQVIEDYQSLYDESVDFEPKWGGFIKDVDQFDAGFFGISPLEAESMDPQQRKILQLTWNVIEDGGYDPATLGDKDIGLFVGVHSNDYAELISKRPDLIDIYGAYIDSGLHMSMIPHRVSRWFNFHGPSEVINTACSSSLVAIHHAIESINKGECSMAIAGGINLILSSRIYIASHKAGMLSKDGHCKTFDDSADGFVRSEGYGAVLLKPYKEALKDNDTIYGVIKGATINHDGQSNSLRAPNLNAQKQLIKSAYKGASIPADTISYIEAHGTGTSLGDPIEFQALKEAFEEMGANASTPFCGLGAVKSVIGHSESAAGIAGFIKVLLSIRAKTLPGILHFDKLNKYISLEKTPFYIIDKTQEWEQLKNENEQEIPRRAGISSFGFGGGNAHVIVEEHIPVNEEESVKFEKVIIPFSAKNRERLLVSVQKFIGYLEVTSDKRLNLLNLSYTLQVGRNDMEERVVFLVKSIQELKEKVNLFIEGNNDIEDYWYGNNSKDKGIESQLGSDEDSQELIGKWFAKNKFNQIAQHWAQGANIKWHLLYKKNKPYRINLPTYPFAETRYWIPDSGLKTDFSFNRETIGAIHPLLQQNTSDFSEQRFSTTFTGKEFFLSDHIVNGQRVLPGVIYLEMARASLENSYGILEHANNGFKISNITWNHPVVVDKEPVQLHIALYIEENERIDYEVYTESPDNHSETTLHSQGCLIVESVDPIILDLDSIRATCSTTKITAEELYGRFNKKGIDYGSSFMRVEGIHLGEGVALAKLNLPSSEEGSLNQFVLHPGILDAAFHASSVFVTGDEQHLALPYKIKEVEIHGNCSSKMWAKIEHCNYGSEQEEINTFNIMLCDDEGNVCVNIKELAVVRVENSFGKNKDESEAKTLILTPDWKEHPFSGKDDKMEFDERLLILIEPEEVLVEKVEAELKSIGVRSIVFKTQEQEIEERYTNYTLKLFKELQSVIKDGSNKKIFIQVVASTQGKQKTFMGLVGMLKTAFQEYPNSIVQFIGVDFWKVVTTALLNDNSYRPWEAFIQHKNNKRYTFDWNTIEDYSYKEDLWKTDGVYIITGGMGGLGMLFAQEIISKAEHSVIILTGRSVLNEERKKKIQKLEGDSAIVEYKQTDITQINDVQILIKDIVERFGKLNGIIHSAGIIHDNYIIKKTEAELKEVLQVKVHGLINLDKASSVIPLDFIILFSSIAGSLGNPGQADYSAANAFMDNFAVYRNDLLTFQKRFGHTLSVNWPLWKEGGMQVNSDVEGLMKQNMGMLPMKTSNGLESLYRAFASGKAQVMVIEGYEEKINAFIKQQTLNESLQKSLKKDALMALPTISPELLEEKAVNYFKNLLSSFIRLPVKEIDANAHMDKYGIDSIMIMQLTSSLEKVFGILPKTLFFEYKSIKTLTGYFLEDFNTQLIELLGLDKEVIETNTSSNNSKAYKKPVEIEAVRRKRTRFTYENNSSKKEKPLKKEDIAIIGLAGQYPDSEDVNEFWNVLKNGKDCITEIPKERWDSSLYFDENRHVKGKTYTKWGGFLDGVDQFDPLFFNISPLEAEMMDPQERLFLQCVHKAIEDAGYSKESLMNTQEGGKEGSVGVFAGVMFQEYQLYGAQEQAKGNTLAISGNIASIANRVSYFYNLHGPSMTVDTMCSSSLSALHLACQSIHNSECEFAIAGGVNISIHPNKYLLLAQGNFASSKGKCESFGQGGDGYVPGEGVGAVLLKPLSKAIEDGNHIYGIVKSTAINHGGKTNGYTVPNPNAQADVIEEALNNAGIDPGTINYMEAHGTGTSLGDPIEIAGLTKVFKKYAVENQFCTIGSVKSNIGHCESAAGMAGITKILLQMKYKQLVPSLHSKELNPNIDFNNSPFVVQQELAEWKSVELTENGRTKEYPRRAGLSSFGAGGSNAHVIIEEYVPAEERGAEIITTKQNPAIILLSAKDEVKLKEQAGNMLKALKRQEFSDKDLINIAYTLQVGRSAMEERMAMIVTSLSQLEDNLVAYLENKNYKENIYCGNTKRDKSLVGVLGVDDDIQKVIGSWINKKKYEKVLDLWVAGLNVDWEILYNAKGKPKRVSLPTYPFAKERYWVPFSESSSLVLGGDSYLHPLIHKNTSNLEEQKFSSTFTGKESFLLDHNVRGEKTLPGVAYLELARFAGSLSLEVPITQFRDVKWLHPISVNESPFEIQVGIFEDSEGLGYEVYSGSAESELIHSQGTLGYGDFSAPSPYDISALRSGFLSEKSGSSFYTIFKDLGIEYGSGFQGVEALYYSPEGCLSKIGLSRDSDYELQPGVLDSALQTCLGFSLDNLSLGLPYSIKEVTLYGDVSQTVWCYARKSSNDHTNKVSSYDIDLLSESGDVLLRMRDFVTLPADGFHNQGNKDSNSLTDIIPELHLYDSSWNVQVLDAVSESSEEKGLVILSGGSVSLSDKLRESLESDVVTVNEPDELSYYNKLQELIQSNLGTKVPLRITVLYRNSEYLDYGFITGLLRTAEHENPKLTCKTIGIDSLSVKELDNLKHIINSEFLDAGKEVRYLNGEREVRGLRALPLNTDFTDLPVKEGGVYLITGGCGGLGLIFASHFSSTPGVQLVLTGRRKESRLNDKELLSLGAVYYSCDVSDKEDVFSLISHIKDTYGRLDGIVHSAGVLRDGFLLNKTIEEASQVLAPKILGTKYLDEATKDLALNFMVYFSSTAGVFGNVGQADYSSGNAWMDFYASYRNDLVLKGKRHGISLSINWPLWSEGGMRIDKDIEKHMESRTGLLSLPTADGIIAFDSLLSRGITQGAVFYGHKDRLERSLLKITPSSEVETEDNLVEVTDKLQEATIDYMKSIFSSVLKLPSERIDIESSFSQYGIDSIMISKLTNRLSDVFEDLPVTLLFEHQTLSSLSAYFSKSYPKRLLELTGLNEEHVEITPVLSKVDFEDIDKSISRRKRSKESSQKGRSFGGGNSIKEDIAIIGLSGRYPGATTLEDFWENLKMGKDAITEIPLDRWDAEGMYDPEKGELGKISSKWGGFIDDVDKFDPLFFNISPREAELMDPQERLFLQTAWETIEDAGYTLDQLTKVRSSQGSGLGGHVGVYAGVMYGEYQLFGAEETLKGNPTSTWCSPSSIANRVSYALNLHGPSMGVDTMCSSSLVSIHLAIDAIRNGLCSMAIAGGVNVSIHPNKYKNLSQNMFVSDKGRCESFGEGGNGYVPSEGVGAVLLKPLSQAEADGDQIYGVIKGSSLNHGGKANGYTVPNPKAQAAVIQEAIARAGVSPDDFSYIEAHGTGTSLGDPIEIAGLSKAFKGSKEGQYCAIGSIKSNIGHAESAAGISGVTKVLLQLKHKQLVPSLHSERLNPNIDFEKTPFKVQQKLEDWVSPKGRSRLAGLSSFGAGGSNAHLIIEEYVPIKKKVYESKDAVIIVLSAKDKDRLKEQVINLESYLIKNPETNIYDLAYTLQIGRESMEERLAFVADGLTELKGCLGAYSSGEISGLFIGNSKKENSSFSLEGEAGEAYIETAISKQEYAALVQLWVKGAVIDWGLLYKNNRPSIVSLPPYPFAKERYWIPVSDILSPVIGGKGLLHPLLHSNESSLLEQKYQSIFTGKESFLSDHTVQGDKVLPGVVYLELARVAGSLSLEAPITQFRDVKWLQPIRVNSNPVEVQVGIFEDAEGLGYEIYSGSGDSELIHSEGSLSTANLTSPESYEISSLLSSFSSEKDSTSWYEIFKDLGIQYGTSFKGVETLYYNQEGCLSKIGLSRDSNYVLQPGVLDSALQTCLGLSLNDSEINLNLPYSIKEVTIYGDVSQTVWCYVRKSSDNSDRKISSYDIDLLSELGEVLLSMRDFVTLPLDGIQNSVSIDSGSPSATSPELLIYGNTWNVQLLNSTSEIPEANGLVVLCGGSTSLSEKLGESLGYNVMTVNESDELTFYNKLQELVQSNLETKDLLYITVVYRNSEYLNYGFITGLLRTAEQENPKLICKTIGLERLSVKELDDIGSTITSEFLDANKEVRYQGNLREVRNLEALPSEDTSTDLLIKENGVYVITGGCGGLGHIFATYFSSTPRVQLILTGRRKESRLNDKELASLGAIYYSCDVSNKESVSTLISYIKDTYGKLDGVIHSAGVLRDSFLLNKTIDEAAQVLAPKILGTKYLDEATKEFNLDFMVYFSSTAGAFGNVGQADYSSGNAWMDYYAVYRNDLVSRGKRHGLSLSINWPLWTEGGMRIDKDIEKHMESRTGLLSLATSDGVIAFEHLLSTGISQGAVFYGYKDRLERSLLKTVSDSRENRVENSVEATDKLLEATTEYVKAIFSSVLKLSQERIDTEDSFSQYGIDSIMVSKLTNRLSEVFEDLPVTLLFEYQTISSLSTYFAETYTKQLLELTGLNKDDRGSVTQVLPKIDGNIDKTLSRRKRAVGFSSKGHSFDAGRSVKEDIAIIGLSGRYPGAATLEDFWENLKMGKDAITEIPLERWDVEGMYDQEKGKLGKISSKWGGFIDDVDKFDPLFFNISPREAELMDPQERLFLQTAWETIEDAGYTLDQLAKVRSSQGDGLGGHVGVYAGVMYGEYQLFGAEETVKGNPMATWFSSSSIANRVSYCLNLHGPSMGVDTMCSSSLVSIHLAIDAIRNGLCSMAIAGGVNVSIHPNKYKNLSKNLFVSDKGRCESFGEGGNGYVPSEGVGAVLLKPLSQAEADGDQIYGVIKGSSLNHGGKANGYTVPNPNAQAGVIQEAIERAGVSPDDFSYIEAHGTGTSLGDPIEIAGLSKAFKGSKVGQYCAIGSIKSNIGHAESAAGISGVTKVLLQLKHKQLVPSLHSKTLNPSIDFENTPFRVQQDLEDWTTPEGNPRLAGISAFGAGGSNAHLIIEEYVPKERQGYQSKDAAIVVLSAKNKDRLQEQVINLQSYLDNHQETNIYDLAYTLQIGRESMEERLAFIVKDIDSLLKEMELYLSSKKGTFFSRKNQETASEFLLEGEAGKGYMEIAIRKKESRSLVQLWVGGAKIDWQLLYEKGDIPNKISLPTYPFTKEHYWVTQTKSLNNINTESKLHPLLHRNESDLTEQKFQSTFTGKELYFLDHKVGDEKVLPGAAYLELAREAGQRSLRAPITQIKEITWLSPIAINETKKQINISIFEEGSSIGYEIYSNSGDKELIHSRGKLSKSLLPSVSSFNINEIKNRTSYTKQKVDCYSIFKKLGLNYGESFQGIEALYYNDSESLGKINLSNEKGFILQPGLLDSALQTCLGTSLNDSERSLSLPFSVKEVNIYDDVSKTSWCYVKKNSRNKTGDKISSYNINLLSNSGDVLLNFIDFVVVPLDMNNTIDSQSGIESEELKTHLYQNTWKEKNSFDQLTLAGYTPLIVLAGGSAELAERLQTLLQIEVIVINEDNEINYYKKCKELVKSKFAAKSKHFITVIYSNEDYVNYSFISGLLKSANRENSRIIGKTIGIPDSSIENFETVHKIIESEKWDVSKEVRYNGIKREVRELSILKDSFTSSSSFEIKEGGIYIITGGSGGLGEIFARYISETKDTKLILAGRSKKSRLNDSSLQNLNAIYRSCDISNSTSVNELIKEIVDTHGRLDGIIHSAGVLRDRILQNEIIDESETVLSPKIIGTKNLDQATKDLDLDFMIFFSSISGAFGNIGQSDYSSGNAWMDNYSSYRNNLRKKGKRKGVTISINWPLWKEGVMQIDEKTEQYMKDQIGLYALQTKDGVDAFNTFLSQEVSQGAILYGQKSKLSINLVDKASSIDQKKSSNITELDRDKMKEGVNRYLKDILSKTLKLSPDRIEDTIPFGKYGVDSIMIVSLTNNLNTVFEDIPSTLFFEYNNVSELSDYFIQEYPNRLLELIDIKKEDVLISQPEKIYQPKQVDLKASINTRKRFVASEGENIVEVSHPVKKEGIAIIGLSGRYPGAATLEDFWDNLKMGKDSITEIPLERWDVEGMYDPEKGKVGKIASKWGGFIDNVDKFDPLFFNISPREAELMDPQERLFLQTAWETIEDAGYTLDQLTKVRSSQGSGLGGHVGVYAGVMYGEYQLFGAEETVKGNPLSTWCSPSSIANRVSYSLNLHGPSMGVDTMCSSSLVSIHLAIDAIRNGLCSMAIAGGVNVSIHPNKYKNLSQQMFVSDKGRCESFGEGGNGYVPSEGVGAVLLKPLSQAEADGDQIYGVIKGSSLNHGGKANGYTVPNPNAQAGVIQEAIERAGVSPDDFSYIEAHGTGTSLGDPIEIAGLSKAFKGSKVGQYCAIGSIKSNIGHAESAAGISGVTKVLLQLKHKQLVPSLHSKTLNKRIDFENTPFKVQQDLTDWIAPEGNPRLAGISAFGAGGSNAHLIIEEYVPKERQAYQSKDAAAIVLSAKNKDRLQELVINLQSYLDNHQETNIYDLAYTLQVGREPMEERLAFVANNLTELKDRLISYSSGILSNLFVGNVEDENSDLLLEGKALDLYIKTVLSERQPKSLTQLWVRGITIDWHSLYDKENSPDKISLPTYPFKKVGYWIPKLDENKPVISNSTNYLHPLLHFNNSKFNKQFFTSKYTGLESFLTDHKVGGEKMLPGVAYLELAREAGCLSKETDITQIKDIIWTNPISVNGKPESIEISLSEEGDSEITYTVLKNTKEDRTICGQGVLSTRVLVSPELINIEEIKNLLFNEKEGSECYNIFRKIGLDYGSSFQGIEKLWYSDTVALSKINLPRQNNYVLQPGIMDTALQTCIILEMGIKDNSDLAVPFSVKEVNIYGNVLDTCWCIVRKKDSGKRKVNTSSYDIDLLSDKGDVLLSFRSFIILPVVGKPNIEKKPQLIENTTKTHYYTDYWQTCDPEIKNSKINQESKLVLLAGGSEELSKILKEKSGLEAESLKHHVEVDYFNEIFQKIKKIIKNNVFKDITIIYNNKDFVKYGFVSGLLKTAERESQKIIGRMIGVDSLSIKSIDKLVDVLKSENQTEYIDIRYKNNVREEKCFKPITSLDPSGIKIKEGGIYFITGGAGGLGFVFAEHISKTKNTKLILTGRSELSNDKKFLLKSIPNSEYISCDVTDSTSVTRVIKNIIKTHGKLDGIIHSAGINSDSLIINKMPIEVEQVLHAKIQGAKNLDKATKNISLDFFMLFSSVSGVFGNAGQSAYSAGNAYLDNFVKFRNEMKDKGERSGNSYSINWPLWIDGGMYPKEEVVEYLFTQFGLKPLPSKEGVAIFDRVLENNVEGNLVLFGQNIEKLEKNLLYQKTNEETLENMIEALISNNSLDSIEAFINEIPDEDIEGLITAFTKEENLLDKAFDDDIENMVNSLLEMDSTDSIDAILDQLPEDSLKEIISIIKNF</sequence>
<feature type="region of interest" description="C-terminal hotdog fold" evidence="9">
    <location>
        <begin position="2950"/>
        <end position="3088"/>
    </location>
</feature>
<feature type="active site" description="Proton donor; for dehydratase activity" evidence="9">
    <location>
        <position position="1516"/>
    </location>
</feature>
<dbReference type="InterPro" id="IPR014030">
    <property type="entry name" value="Ketoacyl_synth_N"/>
</dbReference>
<dbReference type="Gene3D" id="3.40.47.10">
    <property type="match status" value="5"/>
</dbReference>
<protein>
    <recommendedName>
        <fullName evidence="16">Carrier domain-containing protein</fullName>
    </recommendedName>
</protein>
<dbReference type="GO" id="GO:0004315">
    <property type="term" value="F:3-oxoacyl-[acyl-carrier-protein] synthase activity"/>
    <property type="evidence" value="ECO:0007669"/>
    <property type="project" value="InterPro"/>
</dbReference>
<organism evidence="14 15">
    <name type="scientific">Flavivirga aquatica</name>
    <dbReference type="NCBI Taxonomy" id="1849968"/>
    <lineage>
        <taxon>Bacteria</taxon>
        <taxon>Pseudomonadati</taxon>
        <taxon>Bacteroidota</taxon>
        <taxon>Flavobacteriia</taxon>
        <taxon>Flavobacteriales</taxon>
        <taxon>Flavobacteriaceae</taxon>
        <taxon>Flavivirga</taxon>
    </lineage>
</organism>
<feature type="region of interest" description="C-terminal hotdog fold" evidence="9">
    <location>
        <begin position="1454"/>
        <end position="1600"/>
    </location>
</feature>
<evidence type="ECO:0000256" key="7">
    <source>
        <dbReference type="ARBA" id="ARBA00022737"/>
    </source>
</evidence>
<feature type="region of interest" description="N-terminal hotdog fold" evidence="9">
    <location>
        <begin position="5727"/>
        <end position="5844"/>
    </location>
</feature>
<dbReference type="CDD" id="cd08953">
    <property type="entry name" value="KR_2_SDR_x"/>
    <property type="match status" value="5"/>
</dbReference>
<dbReference type="PROSITE" id="PS00455">
    <property type="entry name" value="AMP_BINDING"/>
    <property type="match status" value="1"/>
</dbReference>
<feature type="region of interest" description="N-terminal hotdog fold" evidence="9">
    <location>
        <begin position="2819"/>
        <end position="2936"/>
    </location>
</feature>
<dbReference type="InterPro" id="IPR020806">
    <property type="entry name" value="PKS_PP-bd"/>
</dbReference>
<dbReference type="InterPro" id="IPR036291">
    <property type="entry name" value="NAD(P)-bd_dom_sf"/>
</dbReference>
<dbReference type="InterPro" id="IPR054514">
    <property type="entry name" value="RhiE-like_linker"/>
</dbReference>
<evidence type="ECO:0000256" key="5">
    <source>
        <dbReference type="ARBA" id="ARBA00022553"/>
    </source>
</evidence>
<dbReference type="InterPro" id="IPR025110">
    <property type="entry name" value="AMP-bd_C"/>
</dbReference>
<feature type="active site" description="Proton acceptor; for dehydratase activity" evidence="9">
    <location>
        <position position="7216"/>
    </location>
</feature>
<feature type="region of interest" description="N-terminal hotdog fold" evidence="9">
    <location>
        <begin position="4272"/>
        <end position="4389"/>
    </location>
</feature>
<evidence type="ECO:0000256" key="9">
    <source>
        <dbReference type="PROSITE-ProRule" id="PRU01363"/>
    </source>
</evidence>
<dbReference type="Pfam" id="PF22336">
    <property type="entry name" value="RhiE-like_linker"/>
    <property type="match status" value="5"/>
</dbReference>
<dbReference type="PANTHER" id="PTHR43775">
    <property type="entry name" value="FATTY ACID SYNTHASE"/>
    <property type="match status" value="1"/>
</dbReference>
<dbReference type="Gene3D" id="3.40.50.720">
    <property type="entry name" value="NAD(P)-binding Rossmann-like Domain"/>
    <property type="match status" value="5"/>
</dbReference>
<feature type="region of interest" description="N-terminal hotdog fold" evidence="9">
    <location>
        <begin position="7187"/>
        <end position="7305"/>
    </location>
</feature>
<evidence type="ECO:0000259" key="11">
    <source>
        <dbReference type="PROSITE" id="PS50075"/>
    </source>
</evidence>
<feature type="domain" description="PKS/mFAS DH" evidence="13">
    <location>
        <begin position="7187"/>
        <end position="7461"/>
    </location>
</feature>
<dbReference type="STRING" id="1849968.A8C32_11565"/>
<dbReference type="SUPFAM" id="SSF56801">
    <property type="entry name" value="Acetyl-CoA synthetase-like"/>
    <property type="match status" value="1"/>
</dbReference>
<accession>A0A1E5TDB6</accession>
<dbReference type="SMART" id="SM01294">
    <property type="entry name" value="PKS_PP_betabranch"/>
    <property type="match status" value="1"/>
</dbReference>
<dbReference type="PROSITE" id="PS52004">
    <property type="entry name" value="KS3_2"/>
    <property type="match status" value="5"/>
</dbReference>
<evidence type="ECO:0000256" key="3">
    <source>
        <dbReference type="ARBA" id="ARBA00022450"/>
    </source>
</evidence>
<feature type="domain" description="PKS/mFAS DH" evidence="13">
    <location>
        <begin position="2819"/>
        <end position="3088"/>
    </location>
</feature>
<feature type="active site" description="Proton donor; for dehydratase activity" evidence="9">
    <location>
        <position position="5914"/>
    </location>
</feature>
<dbReference type="InterPro" id="IPR045851">
    <property type="entry name" value="AMP-bd_C_sf"/>
</dbReference>
<feature type="domain" description="Ketosynthase family 3 (KS3)" evidence="12">
    <location>
        <begin position="691"/>
        <end position="1127"/>
    </location>
</feature>
<dbReference type="Pfam" id="PF00501">
    <property type="entry name" value="AMP-binding"/>
    <property type="match status" value="1"/>
</dbReference>
<keyword evidence="7" id="KW-0677">Repeat</keyword>
<dbReference type="SUPFAM" id="SSF47336">
    <property type="entry name" value="ACP-like"/>
    <property type="match status" value="5"/>
</dbReference>
<proteinExistence type="predicted"/>
<dbReference type="SMART" id="SM00822">
    <property type="entry name" value="PKS_KR"/>
    <property type="match status" value="5"/>
</dbReference>
<evidence type="ECO:0000259" key="12">
    <source>
        <dbReference type="PROSITE" id="PS52004"/>
    </source>
</evidence>
<feature type="coiled-coil region" evidence="10">
    <location>
        <begin position="5572"/>
        <end position="5625"/>
    </location>
</feature>
<dbReference type="RefSeq" id="WP_069828788.1">
    <property type="nucleotide sequence ID" value="NZ_MDJD01000007.1"/>
</dbReference>
<feature type="region of interest" description="C-terminal hotdog fold" evidence="9">
    <location>
        <begin position="7319"/>
        <end position="7461"/>
    </location>
</feature>
<keyword evidence="4" id="KW-0963">Cytoplasm</keyword>